<comment type="caution">
    <text evidence="2">The sequence shown here is derived from an EMBL/GenBank/DDBJ whole genome shotgun (WGS) entry which is preliminary data.</text>
</comment>
<keyword evidence="1" id="KW-0472">Membrane</keyword>
<protein>
    <submittedName>
        <fullName evidence="2">Drug/metabolite transporter (DMT)-like permease</fullName>
    </submittedName>
</protein>
<sequence length="111" mass="12227">MNSDLKARLWGVVLIIIGAAISWPTIFDRIRLAHEGTPEISVWSLASFLVGPLIVFGFVMLILGEKTEDMTRDAEKKRMKPLGNVIALLCLLAGFAGMLGTTFVLQSFGYR</sequence>
<dbReference type="Proteomes" id="UP001241472">
    <property type="component" value="Unassembled WGS sequence"/>
</dbReference>
<accession>A0ABT9PZE5</accession>
<gene>
    <name evidence="2" type="ORF">J2T09_004612</name>
</gene>
<keyword evidence="1" id="KW-1133">Transmembrane helix</keyword>
<proteinExistence type="predicted"/>
<evidence type="ECO:0000313" key="2">
    <source>
        <dbReference type="EMBL" id="MDP9839832.1"/>
    </source>
</evidence>
<feature type="transmembrane region" description="Helical" evidence="1">
    <location>
        <begin position="7"/>
        <end position="27"/>
    </location>
</feature>
<name>A0ABT9PZE5_9HYPH</name>
<dbReference type="RefSeq" id="WP_306838865.1">
    <property type="nucleotide sequence ID" value="NZ_JAUSRF010000020.1"/>
</dbReference>
<feature type="transmembrane region" description="Helical" evidence="1">
    <location>
        <begin position="85"/>
        <end position="105"/>
    </location>
</feature>
<dbReference type="EMBL" id="JAUSRF010000020">
    <property type="protein sequence ID" value="MDP9839832.1"/>
    <property type="molecule type" value="Genomic_DNA"/>
</dbReference>
<reference evidence="2 3" key="1">
    <citation type="submission" date="2023-07" db="EMBL/GenBank/DDBJ databases">
        <title>Sorghum-associated microbial communities from plants grown in Nebraska, USA.</title>
        <authorList>
            <person name="Schachtman D."/>
        </authorList>
    </citation>
    <scope>NUCLEOTIDE SEQUENCE [LARGE SCALE GENOMIC DNA]</scope>
    <source>
        <strain evidence="2 3">DS1307</strain>
    </source>
</reference>
<feature type="transmembrane region" description="Helical" evidence="1">
    <location>
        <begin position="42"/>
        <end position="64"/>
    </location>
</feature>
<organism evidence="2 3">
    <name type="scientific">Neorhizobium huautlense</name>
    <dbReference type="NCBI Taxonomy" id="67774"/>
    <lineage>
        <taxon>Bacteria</taxon>
        <taxon>Pseudomonadati</taxon>
        <taxon>Pseudomonadota</taxon>
        <taxon>Alphaproteobacteria</taxon>
        <taxon>Hyphomicrobiales</taxon>
        <taxon>Rhizobiaceae</taxon>
        <taxon>Rhizobium/Agrobacterium group</taxon>
        <taxon>Neorhizobium</taxon>
    </lineage>
</organism>
<keyword evidence="1" id="KW-0812">Transmembrane</keyword>
<evidence type="ECO:0000256" key="1">
    <source>
        <dbReference type="SAM" id="Phobius"/>
    </source>
</evidence>
<evidence type="ECO:0000313" key="3">
    <source>
        <dbReference type="Proteomes" id="UP001241472"/>
    </source>
</evidence>
<keyword evidence="3" id="KW-1185">Reference proteome</keyword>